<dbReference type="PANTHER" id="PTHR47165:SF4">
    <property type="entry name" value="OS03G0429900 PROTEIN"/>
    <property type="match status" value="1"/>
</dbReference>
<dbReference type="GO" id="GO:0008270">
    <property type="term" value="F:zinc ion binding"/>
    <property type="evidence" value="ECO:0007669"/>
    <property type="project" value="UniProtKB-KW"/>
</dbReference>
<sequence>MAIDLLSDIRPGQYHWTICVRISRVWEFRGRSDDEEVKHLDLVIIDQKGTSMYVEIPPDSIPFLKTQLQEGKVVTMKKFLVEQAKPGYRVVQNPYMIRLNKRTIITTVQPEPAMFPKVTYSLTPFSELEQHKNMKDQFLDVIGQIIAISDVAEFRTAAGTMQKRRTITLRDVNSMEVNLSLAGARATEFDGDKVYELGQETAVVAIFVGTLMKGLRGQPSYLTGTSACRWYINDFQIPAIQEYYNMLPSEVDAMEKIELQDNKTIQQAVEQKTVLQLKHMDPFEHMNTRFQCTVTITKLSPNQRWYYPACKICNSRSYYNNSTYKCSKDTCPCTEAEDRYKLSFMAADETYELEFIVFDQKAQQLIGKPIQRLKSMYDKYETPAEISDLIGQRYTFVVKISAKKSINSDEPTFEVIYVKEQLGRQANIPVFRKTSSLTTNSSSQAVQTSLPSLIPMEPKK</sequence>
<keyword evidence="3" id="KW-0863">Zinc-finger</keyword>
<gene>
    <name evidence="9" type="ORF">PVAP13_8KG121902</name>
</gene>
<evidence type="ECO:0000256" key="1">
    <source>
        <dbReference type="ARBA" id="ARBA00005690"/>
    </source>
</evidence>
<evidence type="ECO:0000313" key="10">
    <source>
        <dbReference type="Proteomes" id="UP000823388"/>
    </source>
</evidence>
<dbReference type="Pfam" id="PF02721">
    <property type="entry name" value="DUF223"/>
    <property type="match status" value="1"/>
</dbReference>
<dbReference type="GO" id="GO:0003677">
    <property type="term" value="F:DNA binding"/>
    <property type="evidence" value="ECO:0007669"/>
    <property type="project" value="UniProtKB-KW"/>
</dbReference>
<dbReference type="InterPro" id="IPR003871">
    <property type="entry name" value="RFA1B/D_OB_1st"/>
</dbReference>
<dbReference type="SUPFAM" id="SSF50249">
    <property type="entry name" value="Nucleic acid-binding proteins"/>
    <property type="match status" value="3"/>
</dbReference>
<accession>A0A8T0PNC1</accession>
<feature type="domain" description="Replication protein A OB" evidence="8">
    <location>
        <begin position="133"/>
        <end position="206"/>
    </location>
</feature>
<name>A0A8T0PNC1_PANVG</name>
<evidence type="ECO:0000259" key="7">
    <source>
        <dbReference type="Pfam" id="PF08646"/>
    </source>
</evidence>
<reference evidence="9" key="1">
    <citation type="submission" date="2020-05" db="EMBL/GenBank/DDBJ databases">
        <title>WGS assembly of Panicum virgatum.</title>
        <authorList>
            <person name="Lovell J.T."/>
            <person name="Jenkins J."/>
            <person name="Shu S."/>
            <person name="Juenger T.E."/>
            <person name="Schmutz J."/>
        </authorList>
    </citation>
    <scope>NUCLEOTIDE SEQUENCE</scope>
    <source>
        <strain evidence="9">AP13</strain>
    </source>
</reference>
<evidence type="ECO:0000256" key="4">
    <source>
        <dbReference type="ARBA" id="ARBA00022833"/>
    </source>
</evidence>
<keyword evidence="5" id="KW-0238">DNA-binding</keyword>
<feature type="non-terminal residue" evidence="9">
    <location>
        <position position="460"/>
    </location>
</feature>
<dbReference type="InterPro" id="IPR047192">
    <property type="entry name" value="Euk_RPA1_DBD_C"/>
</dbReference>
<dbReference type="InterPro" id="IPR013955">
    <property type="entry name" value="Rep_factor-A_C"/>
</dbReference>
<organism evidence="9 10">
    <name type="scientific">Panicum virgatum</name>
    <name type="common">Blackwell switchgrass</name>
    <dbReference type="NCBI Taxonomy" id="38727"/>
    <lineage>
        <taxon>Eukaryota</taxon>
        <taxon>Viridiplantae</taxon>
        <taxon>Streptophyta</taxon>
        <taxon>Embryophyta</taxon>
        <taxon>Tracheophyta</taxon>
        <taxon>Spermatophyta</taxon>
        <taxon>Magnoliopsida</taxon>
        <taxon>Liliopsida</taxon>
        <taxon>Poales</taxon>
        <taxon>Poaceae</taxon>
        <taxon>PACMAD clade</taxon>
        <taxon>Panicoideae</taxon>
        <taxon>Panicodae</taxon>
        <taxon>Paniceae</taxon>
        <taxon>Panicinae</taxon>
        <taxon>Panicum</taxon>
        <taxon>Panicum sect. Hiantes</taxon>
    </lineage>
</organism>
<dbReference type="Pfam" id="PF16900">
    <property type="entry name" value="REPA_OB_2"/>
    <property type="match status" value="1"/>
</dbReference>
<evidence type="ECO:0008006" key="11">
    <source>
        <dbReference type="Google" id="ProtNLM"/>
    </source>
</evidence>
<feature type="domain" description="Replication protein A 70 kDa DNA-binding subunit B/D first OB fold" evidence="6">
    <location>
        <begin position="5"/>
        <end position="107"/>
    </location>
</feature>
<evidence type="ECO:0000259" key="8">
    <source>
        <dbReference type="Pfam" id="PF16900"/>
    </source>
</evidence>
<dbReference type="AlphaFoldDB" id="A0A8T0PNC1"/>
<dbReference type="InterPro" id="IPR012340">
    <property type="entry name" value="NA-bd_OB-fold"/>
</dbReference>
<dbReference type="Pfam" id="PF08646">
    <property type="entry name" value="Rep_fac-A_C"/>
    <property type="match status" value="1"/>
</dbReference>
<protein>
    <recommendedName>
        <fullName evidence="11">Replication factor A C-terminal domain-containing protein</fullName>
    </recommendedName>
</protein>
<keyword evidence="4" id="KW-0862">Zinc</keyword>
<proteinExistence type="inferred from homology"/>
<keyword evidence="2" id="KW-0479">Metal-binding</keyword>
<dbReference type="Proteomes" id="UP000823388">
    <property type="component" value="Chromosome 8K"/>
</dbReference>
<comment type="similarity">
    <text evidence="1">Belongs to the replication factor A protein 1 family.</text>
</comment>
<feature type="domain" description="Replication factor A C-terminal" evidence="7">
    <location>
        <begin position="290"/>
        <end position="414"/>
    </location>
</feature>
<dbReference type="CDD" id="cd04480">
    <property type="entry name" value="RPA1_DBD_A_like"/>
    <property type="match status" value="1"/>
</dbReference>
<dbReference type="CDD" id="cd04476">
    <property type="entry name" value="RPA1_DBD_C"/>
    <property type="match status" value="1"/>
</dbReference>
<dbReference type="EMBL" id="CM029051">
    <property type="protein sequence ID" value="KAG2562079.1"/>
    <property type="molecule type" value="Genomic_DNA"/>
</dbReference>
<evidence type="ECO:0000259" key="6">
    <source>
        <dbReference type="Pfam" id="PF02721"/>
    </source>
</evidence>
<evidence type="ECO:0000256" key="3">
    <source>
        <dbReference type="ARBA" id="ARBA00022771"/>
    </source>
</evidence>
<evidence type="ECO:0000256" key="5">
    <source>
        <dbReference type="ARBA" id="ARBA00023125"/>
    </source>
</evidence>
<dbReference type="CDD" id="cd04481">
    <property type="entry name" value="RPA1_DBD_B_like"/>
    <property type="match status" value="1"/>
</dbReference>
<dbReference type="PANTHER" id="PTHR47165">
    <property type="entry name" value="OS03G0429900 PROTEIN"/>
    <property type="match status" value="1"/>
</dbReference>
<keyword evidence="10" id="KW-1185">Reference proteome</keyword>
<evidence type="ECO:0000256" key="2">
    <source>
        <dbReference type="ARBA" id="ARBA00022723"/>
    </source>
</evidence>
<comment type="caution">
    <text evidence="9">The sequence shown here is derived from an EMBL/GenBank/DDBJ whole genome shotgun (WGS) entry which is preliminary data.</text>
</comment>
<dbReference type="Gene3D" id="2.40.50.140">
    <property type="entry name" value="Nucleic acid-binding proteins"/>
    <property type="match status" value="3"/>
</dbReference>
<dbReference type="InterPro" id="IPR031657">
    <property type="entry name" value="REPA_OB_2"/>
</dbReference>
<evidence type="ECO:0000313" key="9">
    <source>
        <dbReference type="EMBL" id="KAG2562079.1"/>
    </source>
</evidence>